<gene>
    <name evidence="1" type="ORF">GCM10007384_14850</name>
</gene>
<proteinExistence type="predicted"/>
<evidence type="ECO:0000313" key="1">
    <source>
        <dbReference type="EMBL" id="GGX14262.1"/>
    </source>
</evidence>
<name>A0A918N1W3_9FLAO</name>
<organism evidence="1 2">
    <name type="scientific">Aquimarina muelleri</name>
    <dbReference type="NCBI Taxonomy" id="279356"/>
    <lineage>
        <taxon>Bacteria</taxon>
        <taxon>Pseudomonadati</taxon>
        <taxon>Bacteroidota</taxon>
        <taxon>Flavobacteriia</taxon>
        <taxon>Flavobacteriales</taxon>
        <taxon>Flavobacteriaceae</taxon>
        <taxon>Aquimarina</taxon>
    </lineage>
</organism>
<dbReference type="RefSeq" id="WP_027411533.1">
    <property type="nucleotide sequence ID" value="NZ_BMWS01000007.1"/>
</dbReference>
<evidence type="ECO:0000313" key="2">
    <source>
        <dbReference type="Proteomes" id="UP000601108"/>
    </source>
</evidence>
<sequence length="370" mass="40248">MSTYNGIFMRSALGQTNNIPRPGALSSSPDIIPYGTEPVSDPQTFFKNNYDKDVGKTLQAQQTNYIYLRGKNFSSSKIDDSGDSRPHLFWTPASVLSYPNKWTELTQTPSRKPVSLVTEAGAVGVMSEPLIWVPDNITADHYCMIAQVPSPGYDNAIPDTLQISDFAGWVAKSGGIAWRNISVQNANVVTLTGAKMYYEQGTEAAKIQFTIICENVPIGSTVSFSAGAPGPIPPINLDPTVVSTGPSFTTGIVADVPANYVSDIYFNLQAPAGVKDLSKAKVSIQAAYPTHITSELYTLAKSPAELGMPSADEVFAILMRGLNKQKGEVLRPHHEQYLEQLTDMHAQLNSDVRSGPQRLIVVGQNNYDWK</sequence>
<dbReference type="AlphaFoldDB" id="A0A918N1W3"/>
<keyword evidence="2" id="KW-1185">Reference proteome</keyword>
<reference evidence="1 2" key="1">
    <citation type="journal article" date="2014" name="Int. J. Syst. Evol. Microbiol.">
        <title>Complete genome sequence of Corynebacterium casei LMG S-19264T (=DSM 44701T), isolated from a smear-ripened cheese.</title>
        <authorList>
            <consortium name="US DOE Joint Genome Institute (JGI-PGF)"/>
            <person name="Walter F."/>
            <person name="Albersmeier A."/>
            <person name="Kalinowski J."/>
            <person name="Ruckert C."/>
        </authorList>
    </citation>
    <scope>NUCLEOTIDE SEQUENCE [LARGE SCALE GENOMIC DNA]</scope>
    <source>
        <strain evidence="1 2">KCTC 12285</strain>
    </source>
</reference>
<comment type="caution">
    <text evidence="1">The sequence shown here is derived from an EMBL/GenBank/DDBJ whole genome shotgun (WGS) entry which is preliminary data.</text>
</comment>
<accession>A0A918N1W3</accession>
<dbReference type="Proteomes" id="UP000601108">
    <property type="component" value="Unassembled WGS sequence"/>
</dbReference>
<dbReference type="EMBL" id="BMWS01000007">
    <property type="protein sequence ID" value="GGX14262.1"/>
    <property type="molecule type" value="Genomic_DNA"/>
</dbReference>
<protein>
    <submittedName>
        <fullName evidence="1">Uncharacterized protein</fullName>
    </submittedName>
</protein>